<feature type="region of interest" description="Disordered" evidence="1">
    <location>
        <begin position="228"/>
        <end position="248"/>
    </location>
</feature>
<comment type="caution">
    <text evidence="2">The sequence shown here is derived from an EMBL/GenBank/DDBJ whole genome shotgun (WGS) entry which is preliminary data.</text>
</comment>
<evidence type="ECO:0000256" key="1">
    <source>
        <dbReference type="SAM" id="MobiDB-lite"/>
    </source>
</evidence>
<proteinExistence type="predicted"/>
<accession>A0ABR3A0N5</accession>
<name>A0ABR3A0N5_9AGAR</name>
<evidence type="ECO:0000313" key="3">
    <source>
        <dbReference type="Proteomes" id="UP001437256"/>
    </source>
</evidence>
<keyword evidence="3" id="KW-1185">Reference proteome</keyword>
<feature type="region of interest" description="Disordered" evidence="1">
    <location>
        <begin position="43"/>
        <end position="99"/>
    </location>
</feature>
<protein>
    <recommendedName>
        <fullName evidence="4">C2H2-type domain-containing protein</fullName>
    </recommendedName>
</protein>
<sequence length="454" mass="50700">MPLCLYCSREFDSRRSLSNHHRYCRVKRLGEASQIDGTIGVAPQEAEEDPGRQDEEEILLDEDHGEPGQCEQTQNIPEPVVEETPVNSQTRERSQRTRKIPVRYIEMDLSSRCGFLSQAMPEPEPEPAPIPEPEPDPQPSPEPDPQPTPEPDPLFVSSKDEFGLFTVYRFGLPSRNPDDDIAMDDLVDSGGFAVNPIRGRRPGAVFGTRKVDTPSSASIAMSTENIATADRPETTDTPASDENEGKSAYLPFSNPTSFRLMDWYYNTAANGLSLFNFNELVAIFRHPDYDPSHIAKFDCVKEGKKMDAYVGGEIPEGKGKGKLVAVEAVSGEEIPAAEKSLATGLPFTSYSGWNEGFVDIPLPRAGHECTEHETYKFRVDDIWYQECPFRHSGQLSGHVVLFIPPQTIQAVLAARTSTARFKGYTRRSTHLTGCWRWNRMCYGGYLLTAITKWS</sequence>
<evidence type="ECO:0008006" key="4">
    <source>
        <dbReference type="Google" id="ProtNLM"/>
    </source>
</evidence>
<organism evidence="2 3">
    <name type="scientific">Marasmius tenuissimus</name>
    <dbReference type="NCBI Taxonomy" id="585030"/>
    <lineage>
        <taxon>Eukaryota</taxon>
        <taxon>Fungi</taxon>
        <taxon>Dikarya</taxon>
        <taxon>Basidiomycota</taxon>
        <taxon>Agaricomycotina</taxon>
        <taxon>Agaricomycetes</taxon>
        <taxon>Agaricomycetidae</taxon>
        <taxon>Agaricales</taxon>
        <taxon>Marasmiineae</taxon>
        <taxon>Marasmiaceae</taxon>
        <taxon>Marasmius</taxon>
    </lineage>
</organism>
<evidence type="ECO:0000313" key="2">
    <source>
        <dbReference type="EMBL" id="KAL0067421.1"/>
    </source>
</evidence>
<feature type="compositionally biased region" description="Pro residues" evidence="1">
    <location>
        <begin position="126"/>
        <end position="152"/>
    </location>
</feature>
<feature type="region of interest" description="Disordered" evidence="1">
    <location>
        <begin position="117"/>
        <end position="157"/>
    </location>
</feature>
<dbReference type="EMBL" id="JBBXMP010000025">
    <property type="protein sequence ID" value="KAL0067421.1"/>
    <property type="molecule type" value="Genomic_DNA"/>
</dbReference>
<gene>
    <name evidence="2" type="ORF">AAF712_005406</name>
</gene>
<dbReference type="Proteomes" id="UP001437256">
    <property type="component" value="Unassembled WGS sequence"/>
</dbReference>
<reference evidence="2 3" key="1">
    <citation type="submission" date="2024-05" db="EMBL/GenBank/DDBJ databases">
        <title>A draft genome resource for the thread blight pathogen Marasmius tenuissimus strain MS-2.</title>
        <authorList>
            <person name="Yulfo-Soto G.E."/>
            <person name="Baruah I.K."/>
            <person name="Amoako-Attah I."/>
            <person name="Bukari Y."/>
            <person name="Meinhardt L.W."/>
            <person name="Bailey B.A."/>
            <person name="Cohen S.P."/>
        </authorList>
    </citation>
    <scope>NUCLEOTIDE SEQUENCE [LARGE SCALE GENOMIC DNA]</scope>
    <source>
        <strain evidence="2 3">MS-2</strain>
    </source>
</reference>